<proteinExistence type="predicted"/>
<dbReference type="EnsemblFungi" id="EJT68124">
    <property type="protein sequence ID" value="EJT68124"/>
    <property type="gene ID" value="GGTG_14296"/>
</dbReference>
<gene>
    <name evidence="3" type="primary">20354754</name>
    <name evidence="2" type="ORF">GGTG_14296</name>
</gene>
<evidence type="ECO:0000313" key="4">
    <source>
        <dbReference type="Proteomes" id="UP000006039"/>
    </source>
</evidence>
<accession>J3PL51</accession>
<name>J3PL51_GAET3</name>
<dbReference type="GeneID" id="20354754"/>
<reference evidence="3" key="5">
    <citation type="submission" date="2018-04" db="UniProtKB">
        <authorList>
            <consortium name="EnsemblFungi"/>
        </authorList>
    </citation>
    <scope>IDENTIFICATION</scope>
    <source>
        <strain evidence="3">R3-111a-1</strain>
    </source>
</reference>
<keyword evidence="4" id="KW-1185">Reference proteome</keyword>
<feature type="region of interest" description="Disordered" evidence="1">
    <location>
        <begin position="15"/>
        <end position="73"/>
    </location>
</feature>
<evidence type="ECO:0000313" key="2">
    <source>
        <dbReference type="EMBL" id="EJT68124.1"/>
    </source>
</evidence>
<organism evidence="2">
    <name type="scientific">Gaeumannomyces tritici (strain R3-111a-1)</name>
    <name type="common">Wheat and barley take-all root rot fungus</name>
    <name type="synonym">Gaeumannomyces graminis var. tritici</name>
    <dbReference type="NCBI Taxonomy" id="644352"/>
    <lineage>
        <taxon>Eukaryota</taxon>
        <taxon>Fungi</taxon>
        <taxon>Dikarya</taxon>
        <taxon>Ascomycota</taxon>
        <taxon>Pezizomycotina</taxon>
        <taxon>Sordariomycetes</taxon>
        <taxon>Sordariomycetidae</taxon>
        <taxon>Magnaporthales</taxon>
        <taxon>Magnaporthaceae</taxon>
        <taxon>Gaeumannomyces</taxon>
    </lineage>
</organism>
<evidence type="ECO:0000256" key="1">
    <source>
        <dbReference type="SAM" id="MobiDB-lite"/>
    </source>
</evidence>
<protein>
    <submittedName>
        <fullName evidence="2 3">Uncharacterized protein</fullName>
    </submittedName>
</protein>
<evidence type="ECO:0000313" key="3">
    <source>
        <dbReference type="EnsemblFungi" id="EJT68124"/>
    </source>
</evidence>
<reference evidence="3" key="4">
    <citation type="journal article" date="2015" name="G3 (Bethesda)">
        <title>Genome sequences of three phytopathogenic species of the Magnaporthaceae family of fungi.</title>
        <authorList>
            <person name="Okagaki L.H."/>
            <person name="Nunes C.C."/>
            <person name="Sailsbery J."/>
            <person name="Clay B."/>
            <person name="Brown D."/>
            <person name="John T."/>
            <person name="Oh Y."/>
            <person name="Young N."/>
            <person name="Fitzgerald M."/>
            <person name="Haas B.J."/>
            <person name="Zeng Q."/>
            <person name="Young S."/>
            <person name="Adiconis X."/>
            <person name="Fan L."/>
            <person name="Levin J.Z."/>
            <person name="Mitchell T.K."/>
            <person name="Okubara P.A."/>
            <person name="Farman M.L."/>
            <person name="Kohn L.M."/>
            <person name="Birren B."/>
            <person name="Ma L.-J."/>
            <person name="Dean R.A."/>
        </authorList>
    </citation>
    <scope>NUCLEOTIDE SEQUENCE</scope>
    <source>
        <strain evidence="3">R3-111a-1</strain>
    </source>
</reference>
<dbReference type="HOGENOM" id="CLU_2704933_0_0_1"/>
<dbReference type="Proteomes" id="UP000006039">
    <property type="component" value="Unassembled WGS sequence"/>
</dbReference>
<sequence>MAASFRALATLPPFNYFPRLSKHPRTRPPNPQTRHGSRRLPPRPRALADQLLSTSRRQQRTPAIVIEESDSEG</sequence>
<dbReference type="VEuPathDB" id="FungiDB:GGTG_14296"/>
<reference evidence="4" key="1">
    <citation type="submission" date="2010-07" db="EMBL/GenBank/DDBJ databases">
        <title>The genome sequence of Gaeumannomyces graminis var. tritici strain R3-111a-1.</title>
        <authorList>
            <consortium name="The Broad Institute Genome Sequencing Platform"/>
            <person name="Ma L.-J."/>
            <person name="Dead R."/>
            <person name="Young S."/>
            <person name="Zeng Q."/>
            <person name="Koehrsen M."/>
            <person name="Alvarado L."/>
            <person name="Berlin A."/>
            <person name="Chapman S.B."/>
            <person name="Chen Z."/>
            <person name="Freedman E."/>
            <person name="Gellesch M."/>
            <person name="Goldberg J."/>
            <person name="Griggs A."/>
            <person name="Gujja S."/>
            <person name="Heilman E.R."/>
            <person name="Heiman D."/>
            <person name="Hepburn T."/>
            <person name="Howarth C."/>
            <person name="Jen D."/>
            <person name="Larson L."/>
            <person name="Mehta T."/>
            <person name="Neiman D."/>
            <person name="Pearson M."/>
            <person name="Roberts A."/>
            <person name="Saif S."/>
            <person name="Shea T."/>
            <person name="Shenoy N."/>
            <person name="Sisk P."/>
            <person name="Stolte C."/>
            <person name="Sykes S."/>
            <person name="Walk T."/>
            <person name="White J."/>
            <person name="Yandava C."/>
            <person name="Haas B."/>
            <person name="Nusbaum C."/>
            <person name="Birren B."/>
        </authorList>
    </citation>
    <scope>NUCLEOTIDE SEQUENCE [LARGE SCALE GENOMIC DNA]</scope>
    <source>
        <strain evidence="4">R3-111a-1</strain>
    </source>
</reference>
<dbReference type="AlphaFoldDB" id="J3PL51"/>
<reference evidence="2" key="2">
    <citation type="submission" date="2010-07" db="EMBL/GenBank/DDBJ databases">
        <authorList>
            <consortium name="The Broad Institute Genome Sequencing Platform"/>
            <consortium name="Broad Institute Genome Sequencing Center for Infectious Disease"/>
            <person name="Ma L.-J."/>
            <person name="Dead R."/>
            <person name="Young S."/>
            <person name="Zeng Q."/>
            <person name="Koehrsen M."/>
            <person name="Alvarado L."/>
            <person name="Berlin A."/>
            <person name="Chapman S.B."/>
            <person name="Chen Z."/>
            <person name="Freedman E."/>
            <person name="Gellesch M."/>
            <person name="Goldberg J."/>
            <person name="Griggs A."/>
            <person name="Gujja S."/>
            <person name="Heilman E.R."/>
            <person name="Heiman D."/>
            <person name="Hepburn T."/>
            <person name="Howarth C."/>
            <person name="Jen D."/>
            <person name="Larson L."/>
            <person name="Mehta T."/>
            <person name="Neiman D."/>
            <person name="Pearson M."/>
            <person name="Roberts A."/>
            <person name="Saif S."/>
            <person name="Shea T."/>
            <person name="Shenoy N."/>
            <person name="Sisk P."/>
            <person name="Stolte C."/>
            <person name="Sykes S."/>
            <person name="Walk T."/>
            <person name="White J."/>
            <person name="Yandava C."/>
            <person name="Haas B."/>
            <person name="Nusbaum C."/>
            <person name="Birren B."/>
        </authorList>
    </citation>
    <scope>NUCLEOTIDE SEQUENCE</scope>
    <source>
        <strain evidence="2">R3-111a-1</strain>
    </source>
</reference>
<dbReference type="RefSeq" id="XP_009230487.1">
    <property type="nucleotide sequence ID" value="XM_009232223.1"/>
</dbReference>
<reference evidence="2" key="3">
    <citation type="submission" date="2010-09" db="EMBL/GenBank/DDBJ databases">
        <title>Annotation of Gaeumannomyces graminis var. tritici R3-111a-1.</title>
        <authorList>
            <consortium name="The Broad Institute Genome Sequencing Platform"/>
            <person name="Ma L.-J."/>
            <person name="Dead R."/>
            <person name="Young S.K."/>
            <person name="Zeng Q."/>
            <person name="Gargeya S."/>
            <person name="Fitzgerald M."/>
            <person name="Haas B."/>
            <person name="Abouelleil A."/>
            <person name="Alvarado L."/>
            <person name="Arachchi H.M."/>
            <person name="Berlin A."/>
            <person name="Brown A."/>
            <person name="Chapman S.B."/>
            <person name="Chen Z."/>
            <person name="Dunbar C."/>
            <person name="Freedman E."/>
            <person name="Gearin G."/>
            <person name="Gellesch M."/>
            <person name="Goldberg J."/>
            <person name="Griggs A."/>
            <person name="Gujja S."/>
            <person name="Heiman D."/>
            <person name="Howarth C."/>
            <person name="Larson L."/>
            <person name="Lui A."/>
            <person name="MacDonald P.J.P."/>
            <person name="Mehta T."/>
            <person name="Montmayeur A."/>
            <person name="Murphy C."/>
            <person name="Neiman D."/>
            <person name="Pearson M."/>
            <person name="Priest M."/>
            <person name="Roberts A."/>
            <person name="Saif S."/>
            <person name="Shea T."/>
            <person name="Shenoy N."/>
            <person name="Sisk P."/>
            <person name="Stolte C."/>
            <person name="Sykes S."/>
            <person name="Yandava C."/>
            <person name="Wortman J."/>
            <person name="Nusbaum C."/>
            <person name="Birren B."/>
        </authorList>
    </citation>
    <scope>NUCLEOTIDE SEQUENCE</scope>
    <source>
        <strain evidence="2">R3-111a-1</strain>
    </source>
</reference>
<dbReference type="EMBL" id="GL385623">
    <property type="protein sequence ID" value="EJT68124.1"/>
    <property type="molecule type" value="Genomic_DNA"/>
</dbReference>